<dbReference type="GO" id="GO:0016853">
    <property type="term" value="F:isomerase activity"/>
    <property type="evidence" value="ECO:0007669"/>
    <property type="project" value="UniProtKB-KW"/>
</dbReference>
<dbReference type="InterPro" id="IPR004370">
    <property type="entry name" value="4-OT-like_dom"/>
</dbReference>
<proteinExistence type="predicted"/>
<dbReference type="RefSeq" id="WP_189184802.1">
    <property type="nucleotide sequence ID" value="NZ_BMMM01000002.1"/>
</dbReference>
<reference evidence="3 4" key="1">
    <citation type="journal article" date="2014" name="Int. J. Syst. Evol. Microbiol.">
        <title>Complete genome sequence of Corynebacterium casei LMG S-19264T (=DSM 44701T), isolated from a smear-ripened cheese.</title>
        <authorList>
            <consortium name="US DOE Joint Genome Institute (JGI-PGF)"/>
            <person name="Walter F."/>
            <person name="Albersmeier A."/>
            <person name="Kalinowski J."/>
            <person name="Ruckert C."/>
        </authorList>
    </citation>
    <scope>NUCLEOTIDE SEQUENCE [LARGE SCALE GENOMIC DNA]</scope>
    <source>
        <strain evidence="3 4">CGMCC 4.7111</strain>
    </source>
</reference>
<evidence type="ECO:0000313" key="4">
    <source>
        <dbReference type="Proteomes" id="UP000600365"/>
    </source>
</evidence>
<dbReference type="Gene3D" id="3.30.429.10">
    <property type="entry name" value="Macrophage Migration Inhibitory Factor"/>
    <property type="match status" value="2"/>
</dbReference>
<evidence type="ECO:0000259" key="2">
    <source>
        <dbReference type="Pfam" id="PF01361"/>
    </source>
</evidence>
<feature type="domain" description="4-oxalocrotonate tautomerase-like" evidence="2">
    <location>
        <begin position="86"/>
        <end position="127"/>
    </location>
</feature>
<gene>
    <name evidence="3" type="ORF">GCM10011579_011970</name>
</gene>
<accession>A0A918D082</accession>
<evidence type="ECO:0000313" key="3">
    <source>
        <dbReference type="EMBL" id="GGN53613.1"/>
    </source>
</evidence>
<sequence>MPHLTVQIREETLDGSIESKLIRALTDAVAAVVGDWARAVAVVELFGVPEHRWGTGGIPGEAPAPVITLVMREGGLTHPQIPDAPARLIKSLTEAAVTVLGEAVRKQVTVLIAGVPAGRSGVGGDVV</sequence>
<dbReference type="Proteomes" id="UP000600365">
    <property type="component" value="Unassembled WGS sequence"/>
</dbReference>
<keyword evidence="4" id="KW-1185">Reference proteome</keyword>
<organism evidence="3 4">
    <name type="scientific">Streptomyces albiflavescens</name>
    <dbReference type="NCBI Taxonomy" id="1623582"/>
    <lineage>
        <taxon>Bacteria</taxon>
        <taxon>Bacillati</taxon>
        <taxon>Actinomycetota</taxon>
        <taxon>Actinomycetes</taxon>
        <taxon>Kitasatosporales</taxon>
        <taxon>Streptomycetaceae</taxon>
        <taxon>Streptomyces</taxon>
    </lineage>
</organism>
<evidence type="ECO:0000256" key="1">
    <source>
        <dbReference type="ARBA" id="ARBA00023235"/>
    </source>
</evidence>
<dbReference type="AlphaFoldDB" id="A0A918D082"/>
<dbReference type="InterPro" id="IPR014347">
    <property type="entry name" value="Tautomerase/MIF_sf"/>
</dbReference>
<dbReference type="Pfam" id="PF01361">
    <property type="entry name" value="Tautomerase"/>
    <property type="match status" value="1"/>
</dbReference>
<keyword evidence="1" id="KW-0413">Isomerase</keyword>
<dbReference type="EMBL" id="BMMM01000002">
    <property type="protein sequence ID" value="GGN53613.1"/>
    <property type="molecule type" value="Genomic_DNA"/>
</dbReference>
<comment type="caution">
    <text evidence="3">The sequence shown here is derived from an EMBL/GenBank/DDBJ whole genome shotgun (WGS) entry which is preliminary data.</text>
</comment>
<protein>
    <recommendedName>
        <fullName evidence="2">4-oxalocrotonate tautomerase-like domain-containing protein</fullName>
    </recommendedName>
</protein>
<name>A0A918D082_9ACTN</name>